<comment type="subcellular location">
    <subcellularLocation>
        <location evidence="1">Cell membrane</location>
        <topology evidence="1">Multi-pass membrane protein</topology>
    </subcellularLocation>
</comment>
<evidence type="ECO:0000256" key="4">
    <source>
        <dbReference type="ARBA" id="ARBA00022989"/>
    </source>
</evidence>
<evidence type="ECO:0000313" key="8">
    <source>
        <dbReference type="EMBL" id="GGV91275.1"/>
    </source>
</evidence>
<evidence type="ECO:0000256" key="6">
    <source>
        <dbReference type="SAM" id="Phobius"/>
    </source>
</evidence>
<reference evidence="9" key="1">
    <citation type="journal article" date="2019" name="Int. J. Syst. Evol. Microbiol.">
        <title>The Global Catalogue of Microorganisms (GCM) 10K type strain sequencing project: providing services to taxonomists for standard genome sequencing and annotation.</title>
        <authorList>
            <consortium name="The Broad Institute Genomics Platform"/>
            <consortium name="The Broad Institute Genome Sequencing Center for Infectious Disease"/>
            <person name="Wu L."/>
            <person name="Ma J."/>
        </authorList>
    </citation>
    <scope>NUCLEOTIDE SEQUENCE [LARGE SCALE GENOMIC DNA]</scope>
    <source>
        <strain evidence="9">JCM 4376</strain>
    </source>
</reference>
<keyword evidence="4 6" id="KW-1133">Transmembrane helix</keyword>
<keyword evidence="2" id="KW-1003">Cell membrane</keyword>
<evidence type="ECO:0000259" key="7">
    <source>
        <dbReference type="Pfam" id="PF02687"/>
    </source>
</evidence>
<gene>
    <name evidence="8" type="ORF">GCM10015535_49160</name>
</gene>
<name>A0ABQ2W3I7_9ACTN</name>
<keyword evidence="9" id="KW-1185">Reference proteome</keyword>
<dbReference type="InterPro" id="IPR003838">
    <property type="entry name" value="ABC3_permease_C"/>
</dbReference>
<proteinExistence type="predicted"/>
<keyword evidence="5 6" id="KW-0472">Membrane</keyword>
<keyword evidence="3 6" id="KW-0812">Transmembrane</keyword>
<sequence length="115" mass="11145">MILGIALVYTVIVLADTMVMAGSVRSAELTALRLAGATRSRVLAVVAGEPLFAVGLGALLGLPVAAVHLAGLAAAPASVSAPVVVSAQWSLMGGAAGVCALVAVGAVRRRSSAAG</sequence>
<feature type="domain" description="ABC3 transporter permease C-terminal" evidence="7">
    <location>
        <begin position="2"/>
        <end position="106"/>
    </location>
</feature>
<evidence type="ECO:0000256" key="5">
    <source>
        <dbReference type="ARBA" id="ARBA00023136"/>
    </source>
</evidence>
<feature type="transmembrane region" description="Helical" evidence="6">
    <location>
        <begin position="50"/>
        <end position="75"/>
    </location>
</feature>
<dbReference type="Proteomes" id="UP000660675">
    <property type="component" value="Unassembled WGS sequence"/>
</dbReference>
<dbReference type="RefSeq" id="WP_189546167.1">
    <property type="nucleotide sequence ID" value="NZ_BMTF01000018.1"/>
</dbReference>
<comment type="caution">
    <text evidence="8">The sequence shown here is derived from an EMBL/GenBank/DDBJ whole genome shotgun (WGS) entry which is preliminary data.</text>
</comment>
<feature type="transmembrane region" description="Helical" evidence="6">
    <location>
        <begin position="87"/>
        <end position="107"/>
    </location>
</feature>
<dbReference type="EMBL" id="BMTF01000018">
    <property type="protein sequence ID" value="GGV91275.1"/>
    <property type="molecule type" value="Genomic_DNA"/>
</dbReference>
<dbReference type="Pfam" id="PF02687">
    <property type="entry name" value="FtsX"/>
    <property type="match status" value="1"/>
</dbReference>
<evidence type="ECO:0000313" key="9">
    <source>
        <dbReference type="Proteomes" id="UP000660675"/>
    </source>
</evidence>
<organism evidence="8 9">
    <name type="scientific">Streptomyces gelaticus</name>
    <dbReference type="NCBI Taxonomy" id="285446"/>
    <lineage>
        <taxon>Bacteria</taxon>
        <taxon>Bacillati</taxon>
        <taxon>Actinomycetota</taxon>
        <taxon>Actinomycetes</taxon>
        <taxon>Kitasatosporales</taxon>
        <taxon>Streptomycetaceae</taxon>
        <taxon>Streptomyces</taxon>
    </lineage>
</organism>
<evidence type="ECO:0000256" key="3">
    <source>
        <dbReference type="ARBA" id="ARBA00022692"/>
    </source>
</evidence>
<evidence type="ECO:0000256" key="2">
    <source>
        <dbReference type="ARBA" id="ARBA00022475"/>
    </source>
</evidence>
<evidence type="ECO:0000256" key="1">
    <source>
        <dbReference type="ARBA" id="ARBA00004651"/>
    </source>
</evidence>
<protein>
    <recommendedName>
        <fullName evidence="7">ABC3 transporter permease C-terminal domain-containing protein</fullName>
    </recommendedName>
</protein>
<accession>A0ABQ2W3I7</accession>